<organism evidence="16 17">
    <name type="scientific">Gossypium schwendimanii</name>
    <name type="common">Cotton</name>
    <dbReference type="NCBI Taxonomy" id="34291"/>
    <lineage>
        <taxon>Eukaryota</taxon>
        <taxon>Viridiplantae</taxon>
        <taxon>Streptophyta</taxon>
        <taxon>Embryophyta</taxon>
        <taxon>Tracheophyta</taxon>
        <taxon>Spermatophyta</taxon>
        <taxon>Magnoliopsida</taxon>
        <taxon>eudicotyledons</taxon>
        <taxon>Gunneridae</taxon>
        <taxon>Pentapetalae</taxon>
        <taxon>rosids</taxon>
        <taxon>malvids</taxon>
        <taxon>Malvales</taxon>
        <taxon>Malvaceae</taxon>
        <taxon>Malvoideae</taxon>
        <taxon>Gossypium</taxon>
    </lineage>
</organism>
<dbReference type="PROSITE" id="PS00086">
    <property type="entry name" value="CYTOCHROME_P450"/>
    <property type="match status" value="1"/>
</dbReference>
<comment type="caution">
    <text evidence="16">The sequence shown here is derived from an EMBL/GenBank/DDBJ whole genome shotgun (WGS) entry which is preliminary data.</text>
</comment>
<feature type="non-terminal residue" evidence="16">
    <location>
        <position position="173"/>
    </location>
</feature>
<comment type="similarity">
    <text evidence="3 13">Belongs to the cytochrome P450 family.</text>
</comment>
<dbReference type="GO" id="GO:0016705">
    <property type="term" value="F:oxidoreductase activity, acting on paired donors, with incorporation or reduction of molecular oxygen"/>
    <property type="evidence" value="ECO:0007669"/>
    <property type="project" value="InterPro"/>
</dbReference>
<dbReference type="GO" id="GO:0004497">
    <property type="term" value="F:monooxygenase activity"/>
    <property type="evidence" value="ECO:0007669"/>
    <property type="project" value="UniProtKB-KW"/>
</dbReference>
<evidence type="ECO:0000256" key="4">
    <source>
        <dbReference type="ARBA" id="ARBA00022617"/>
    </source>
</evidence>
<dbReference type="GO" id="GO:0016020">
    <property type="term" value="C:membrane"/>
    <property type="evidence" value="ECO:0007669"/>
    <property type="project" value="UniProtKB-SubCell"/>
</dbReference>
<evidence type="ECO:0000256" key="11">
    <source>
        <dbReference type="ARBA" id="ARBA00023136"/>
    </source>
</evidence>
<feature type="non-terminal residue" evidence="16">
    <location>
        <position position="1"/>
    </location>
</feature>
<dbReference type="InterPro" id="IPR002401">
    <property type="entry name" value="Cyt_P450_E_grp-I"/>
</dbReference>
<dbReference type="InterPro" id="IPR050651">
    <property type="entry name" value="Plant_Cytochrome_P450_Monoox"/>
</dbReference>
<dbReference type="PROSITE" id="PS50229">
    <property type="entry name" value="WH1"/>
    <property type="match status" value="1"/>
</dbReference>
<dbReference type="InterPro" id="IPR017972">
    <property type="entry name" value="Cyt_P450_CS"/>
</dbReference>
<evidence type="ECO:0000256" key="1">
    <source>
        <dbReference type="ARBA" id="ARBA00001971"/>
    </source>
</evidence>
<dbReference type="SUPFAM" id="SSF48264">
    <property type="entry name" value="Cytochrome P450"/>
    <property type="match status" value="1"/>
</dbReference>
<dbReference type="InterPro" id="IPR000697">
    <property type="entry name" value="WH1/EVH1_dom"/>
</dbReference>
<name>A0A7J9KLX5_GOSSC</name>
<dbReference type="Proteomes" id="UP000593576">
    <property type="component" value="Unassembled WGS sequence"/>
</dbReference>
<dbReference type="AlphaFoldDB" id="A0A7J9KLX5"/>
<proteinExistence type="inferred from homology"/>
<dbReference type="PRINTS" id="PR00463">
    <property type="entry name" value="EP450I"/>
</dbReference>
<evidence type="ECO:0000313" key="16">
    <source>
        <dbReference type="EMBL" id="MBA0847485.1"/>
    </source>
</evidence>
<dbReference type="GO" id="GO:0020037">
    <property type="term" value="F:heme binding"/>
    <property type="evidence" value="ECO:0007669"/>
    <property type="project" value="InterPro"/>
</dbReference>
<accession>A0A7J9KLX5</accession>
<keyword evidence="10 13" id="KW-0503">Monooxygenase</keyword>
<evidence type="ECO:0000256" key="13">
    <source>
        <dbReference type="RuleBase" id="RU000461"/>
    </source>
</evidence>
<feature type="region of interest" description="Disordered" evidence="14">
    <location>
        <begin position="1"/>
        <end position="22"/>
    </location>
</feature>
<evidence type="ECO:0000256" key="10">
    <source>
        <dbReference type="ARBA" id="ARBA00023033"/>
    </source>
</evidence>
<dbReference type="OrthoDB" id="1055148at2759"/>
<evidence type="ECO:0000256" key="8">
    <source>
        <dbReference type="ARBA" id="ARBA00023002"/>
    </source>
</evidence>
<keyword evidence="9 12" id="KW-0408">Iron</keyword>
<reference evidence="16 17" key="1">
    <citation type="journal article" date="2019" name="Genome Biol. Evol.">
        <title>Insights into the evolution of the New World diploid cottons (Gossypium, subgenus Houzingenia) based on genome sequencing.</title>
        <authorList>
            <person name="Grover C.E."/>
            <person name="Arick M.A. 2nd"/>
            <person name="Thrash A."/>
            <person name="Conover J.L."/>
            <person name="Sanders W.S."/>
            <person name="Peterson D.G."/>
            <person name="Frelichowski J.E."/>
            <person name="Scheffler J.A."/>
            <person name="Scheffler B.E."/>
            <person name="Wendel J.F."/>
        </authorList>
    </citation>
    <scope>NUCLEOTIDE SEQUENCE [LARGE SCALE GENOMIC DNA]</scope>
    <source>
        <strain evidence="16">1</strain>
        <tissue evidence="16">Leaf</tissue>
    </source>
</reference>
<dbReference type="Gene3D" id="1.10.630.10">
    <property type="entry name" value="Cytochrome P450"/>
    <property type="match status" value="1"/>
</dbReference>
<feature type="compositionally biased region" description="Basic residues" evidence="14">
    <location>
        <begin position="1"/>
        <end position="15"/>
    </location>
</feature>
<dbReference type="GO" id="GO:0005506">
    <property type="term" value="F:iron ion binding"/>
    <property type="evidence" value="ECO:0007669"/>
    <property type="project" value="InterPro"/>
</dbReference>
<dbReference type="Pfam" id="PF00067">
    <property type="entry name" value="p450"/>
    <property type="match status" value="1"/>
</dbReference>
<keyword evidence="7" id="KW-1133">Transmembrane helix</keyword>
<feature type="binding site" description="axial binding residue" evidence="12">
    <location>
        <position position="167"/>
    </location>
    <ligand>
        <name>heme</name>
        <dbReference type="ChEBI" id="CHEBI:30413"/>
    </ligand>
    <ligandPart>
        <name>Fe</name>
        <dbReference type="ChEBI" id="CHEBI:18248"/>
    </ligandPart>
</feature>
<evidence type="ECO:0000256" key="14">
    <source>
        <dbReference type="SAM" id="MobiDB-lite"/>
    </source>
</evidence>
<dbReference type="EMBL" id="JABFAF010000001">
    <property type="protein sequence ID" value="MBA0847485.1"/>
    <property type="molecule type" value="Genomic_DNA"/>
</dbReference>
<dbReference type="PANTHER" id="PTHR47947:SF26">
    <property type="entry name" value="CYTOCHROME P450"/>
    <property type="match status" value="1"/>
</dbReference>
<evidence type="ECO:0000313" key="17">
    <source>
        <dbReference type="Proteomes" id="UP000593576"/>
    </source>
</evidence>
<comment type="subcellular location">
    <subcellularLocation>
        <location evidence="2">Membrane</location>
    </subcellularLocation>
</comment>
<evidence type="ECO:0000256" key="5">
    <source>
        <dbReference type="ARBA" id="ARBA00022692"/>
    </source>
</evidence>
<dbReference type="InterPro" id="IPR036396">
    <property type="entry name" value="Cyt_P450_sf"/>
</dbReference>
<evidence type="ECO:0000256" key="9">
    <source>
        <dbReference type="ARBA" id="ARBA00023004"/>
    </source>
</evidence>
<keyword evidence="6 12" id="KW-0479">Metal-binding</keyword>
<keyword evidence="5" id="KW-0812">Transmembrane</keyword>
<feature type="domain" description="WH1" evidence="15">
    <location>
        <begin position="1"/>
        <end position="43"/>
    </location>
</feature>
<dbReference type="InterPro" id="IPR001128">
    <property type="entry name" value="Cyt_P450"/>
</dbReference>
<keyword evidence="17" id="KW-1185">Reference proteome</keyword>
<keyword evidence="8 13" id="KW-0560">Oxidoreductase</keyword>
<sequence length="173" mass="20102">SSQRFHHHSKRRGTGKRYYGDKVTDEDEAREFREVITETFRNAGTTNRADFFPLVDEQRWMKLENNNNGSVVDHLLNLQQSDPHYYTDEVIKRAHAAEIGQENLIDELDVSKLEHRRIRCAVLVNAWSIYMDPQPRDDPTSFMPERFEKDDSQSHKMIPFGLGKRACPGLGLA</sequence>
<protein>
    <recommendedName>
        <fullName evidence="15">WH1 domain-containing protein</fullName>
    </recommendedName>
</protein>
<gene>
    <name evidence="16" type="ORF">Goshw_018715</name>
</gene>
<evidence type="ECO:0000256" key="12">
    <source>
        <dbReference type="PIRSR" id="PIRSR602401-1"/>
    </source>
</evidence>
<evidence type="ECO:0000259" key="15">
    <source>
        <dbReference type="PROSITE" id="PS50229"/>
    </source>
</evidence>
<dbReference type="PANTHER" id="PTHR47947">
    <property type="entry name" value="CYTOCHROME P450 82C3-RELATED"/>
    <property type="match status" value="1"/>
</dbReference>
<comment type="cofactor">
    <cofactor evidence="1 12">
        <name>heme</name>
        <dbReference type="ChEBI" id="CHEBI:30413"/>
    </cofactor>
</comment>
<evidence type="ECO:0000256" key="3">
    <source>
        <dbReference type="ARBA" id="ARBA00010617"/>
    </source>
</evidence>
<keyword evidence="11" id="KW-0472">Membrane</keyword>
<keyword evidence="4 12" id="KW-0349">Heme</keyword>
<evidence type="ECO:0000256" key="2">
    <source>
        <dbReference type="ARBA" id="ARBA00004370"/>
    </source>
</evidence>
<evidence type="ECO:0000256" key="6">
    <source>
        <dbReference type="ARBA" id="ARBA00022723"/>
    </source>
</evidence>
<evidence type="ECO:0000256" key="7">
    <source>
        <dbReference type="ARBA" id="ARBA00022989"/>
    </source>
</evidence>